<comment type="caution">
    <text evidence="2">The sequence shown here is derived from an EMBL/GenBank/DDBJ whole genome shotgun (WGS) entry which is preliminary data.</text>
</comment>
<feature type="region of interest" description="Disordered" evidence="1">
    <location>
        <begin position="57"/>
        <end position="76"/>
    </location>
</feature>
<gene>
    <name evidence="2" type="ORF">G3I70_18795</name>
</gene>
<evidence type="ECO:0000256" key="1">
    <source>
        <dbReference type="SAM" id="MobiDB-lite"/>
    </source>
</evidence>
<protein>
    <submittedName>
        <fullName evidence="2">DNA repair protein RecO</fullName>
    </submittedName>
</protein>
<feature type="non-terminal residue" evidence="2">
    <location>
        <position position="1"/>
    </location>
</feature>
<name>A0A6L9QGX2_9ACTN</name>
<evidence type="ECO:0000313" key="3">
    <source>
        <dbReference type="Proteomes" id="UP000475532"/>
    </source>
</evidence>
<proteinExistence type="predicted"/>
<dbReference type="AlphaFoldDB" id="A0A6L9QGX2"/>
<sequence>PGAASPAPPTFALMLALLRGDWEHADGSEQRYRTETSGLVAAYLQWHLEYGIRSLRHVERDARPGTTTDDTDRERV</sequence>
<dbReference type="Proteomes" id="UP000475532">
    <property type="component" value="Unassembled WGS sequence"/>
</dbReference>
<reference evidence="2 3" key="1">
    <citation type="submission" date="2020-01" db="EMBL/GenBank/DDBJ databases">
        <title>Insect and environment-associated Actinomycetes.</title>
        <authorList>
            <person name="Currrie C."/>
            <person name="Chevrette M."/>
            <person name="Carlson C."/>
            <person name="Stubbendieck R."/>
            <person name="Wendt-Pienkowski E."/>
        </authorList>
    </citation>
    <scope>NUCLEOTIDE SEQUENCE [LARGE SCALE GENOMIC DNA]</scope>
    <source>
        <strain evidence="2 3">SID10258</strain>
    </source>
</reference>
<evidence type="ECO:0000313" key="2">
    <source>
        <dbReference type="EMBL" id="NEA24525.1"/>
    </source>
</evidence>
<organism evidence="2 3">
    <name type="scientific">Actinomadura bangladeshensis</name>
    <dbReference type="NCBI Taxonomy" id="453573"/>
    <lineage>
        <taxon>Bacteria</taxon>
        <taxon>Bacillati</taxon>
        <taxon>Actinomycetota</taxon>
        <taxon>Actinomycetes</taxon>
        <taxon>Streptosporangiales</taxon>
        <taxon>Thermomonosporaceae</taxon>
        <taxon>Actinomadura</taxon>
    </lineage>
</organism>
<dbReference type="EMBL" id="JAAGLI010000479">
    <property type="protein sequence ID" value="NEA24525.1"/>
    <property type="molecule type" value="Genomic_DNA"/>
</dbReference>
<accession>A0A6L9QGX2</accession>